<feature type="compositionally biased region" description="Polar residues" evidence="1">
    <location>
        <begin position="158"/>
        <end position="177"/>
    </location>
</feature>
<organism evidence="2 3">
    <name type="scientific">Castilleja foliolosa</name>
    <dbReference type="NCBI Taxonomy" id="1961234"/>
    <lineage>
        <taxon>Eukaryota</taxon>
        <taxon>Viridiplantae</taxon>
        <taxon>Streptophyta</taxon>
        <taxon>Embryophyta</taxon>
        <taxon>Tracheophyta</taxon>
        <taxon>Spermatophyta</taxon>
        <taxon>Magnoliopsida</taxon>
        <taxon>eudicotyledons</taxon>
        <taxon>Gunneridae</taxon>
        <taxon>Pentapetalae</taxon>
        <taxon>asterids</taxon>
        <taxon>lamiids</taxon>
        <taxon>Lamiales</taxon>
        <taxon>Orobanchaceae</taxon>
        <taxon>Pedicularideae</taxon>
        <taxon>Castillejinae</taxon>
        <taxon>Castilleja</taxon>
    </lineage>
</organism>
<dbReference type="AlphaFoldDB" id="A0ABD3DLW8"/>
<name>A0ABD3DLW8_9LAMI</name>
<feature type="region of interest" description="Disordered" evidence="1">
    <location>
        <begin position="371"/>
        <end position="418"/>
    </location>
</feature>
<comment type="caution">
    <text evidence="2">The sequence shown here is derived from an EMBL/GenBank/DDBJ whole genome shotgun (WGS) entry which is preliminary data.</text>
</comment>
<accession>A0ABD3DLW8</accession>
<feature type="compositionally biased region" description="Low complexity" evidence="1">
    <location>
        <begin position="225"/>
        <end position="235"/>
    </location>
</feature>
<evidence type="ECO:0000313" key="2">
    <source>
        <dbReference type="EMBL" id="KAL3642652.1"/>
    </source>
</evidence>
<feature type="compositionally biased region" description="Basic and acidic residues" evidence="1">
    <location>
        <begin position="405"/>
        <end position="418"/>
    </location>
</feature>
<dbReference type="EMBL" id="JAVIJP010000016">
    <property type="protein sequence ID" value="KAL3642652.1"/>
    <property type="molecule type" value="Genomic_DNA"/>
</dbReference>
<evidence type="ECO:0000256" key="1">
    <source>
        <dbReference type="SAM" id="MobiDB-lite"/>
    </source>
</evidence>
<protein>
    <recommendedName>
        <fullName evidence="4">Retrotransposon gag domain-containing protein</fullName>
    </recommendedName>
</protein>
<evidence type="ECO:0008006" key="4">
    <source>
        <dbReference type="Google" id="ProtNLM"/>
    </source>
</evidence>
<dbReference type="Proteomes" id="UP001632038">
    <property type="component" value="Unassembled WGS sequence"/>
</dbReference>
<sequence length="418" mass="46008">MQPDLMRQFIEYQTSRELWNGISETYRSGEDALQIYDLNIQATRLVQGEQSLERYYQACQAIWREIDRRDPNEMETANDILKYNKKIQTFRLYQFIHGADAAFDAVKRDLLKETPLPTVEMAYSALRREAARVIIVNRSTTASDEIGTGLMARNQKTYQASKSANPRPQPKTGTQTAAVPPPEKSKMKCDHCNKMGHLKEKCFEIIGYPDWYENNPKFSGKPKRGTAATASGTAAPSHFGSSTAEDGDELGFAALASRRGGNRRVSESGPRREAAAHKRPRLSQPPSRGNQSRPSTAATAQTGMKSGGAETLDRGVQIEEKVEDVNSGPLNPTGFLIPTGLSGLHVDTTGPFKENGLSVPLGPSDMMGIHEDDSLDGLDILNNTDDEGGLDKEEQSVFTGLDDLEAQKPTKDPSTEKI</sequence>
<feature type="compositionally biased region" description="Polar residues" evidence="1">
    <location>
        <begin position="284"/>
        <end position="304"/>
    </location>
</feature>
<feature type="compositionally biased region" description="Basic and acidic residues" evidence="1">
    <location>
        <begin position="264"/>
        <end position="276"/>
    </location>
</feature>
<dbReference type="PANTHER" id="PTHR34222:SF43">
    <property type="entry name" value="RETROTRANSPOSON GAG DOMAIN-CONTAINING PROTEIN"/>
    <property type="match status" value="1"/>
</dbReference>
<evidence type="ECO:0000313" key="3">
    <source>
        <dbReference type="Proteomes" id="UP001632038"/>
    </source>
</evidence>
<proteinExistence type="predicted"/>
<gene>
    <name evidence="2" type="ORF">CASFOL_013467</name>
</gene>
<feature type="region of interest" description="Disordered" evidence="1">
    <location>
        <begin position="158"/>
        <end position="188"/>
    </location>
</feature>
<reference evidence="3" key="1">
    <citation type="journal article" date="2024" name="IScience">
        <title>Strigolactones Initiate the Formation of Haustorium-like Structures in Castilleja.</title>
        <authorList>
            <person name="Buerger M."/>
            <person name="Peterson D."/>
            <person name="Chory J."/>
        </authorList>
    </citation>
    <scope>NUCLEOTIDE SEQUENCE [LARGE SCALE GENOMIC DNA]</scope>
</reference>
<keyword evidence="3" id="KW-1185">Reference proteome</keyword>
<feature type="region of interest" description="Disordered" evidence="1">
    <location>
        <begin position="221"/>
        <end position="310"/>
    </location>
</feature>
<dbReference type="PANTHER" id="PTHR34222">
    <property type="entry name" value="GAG_PRE-INTEGRS DOMAIN-CONTAINING PROTEIN"/>
    <property type="match status" value="1"/>
</dbReference>